<keyword evidence="2" id="KW-1185">Reference proteome</keyword>
<name>A0ABV8LCV6_9NOCA</name>
<dbReference type="RefSeq" id="WP_378554063.1">
    <property type="nucleotide sequence ID" value="NZ_JBHSBA010000015.1"/>
</dbReference>
<comment type="caution">
    <text evidence="1">The sequence shown here is derived from an EMBL/GenBank/DDBJ whole genome shotgun (WGS) entry which is preliminary data.</text>
</comment>
<organism evidence="1 2">
    <name type="scientific">Nocardia rhizosphaerae</name>
    <dbReference type="NCBI Taxonomy" id="1691571"/>
    <lineage>
        <taxon>Bacteria</taxon>
        <taxon>Bacillati</taxon>
        <taxon>Actinomycetota</taxon>
        <taxon>Actinomycetes</taxon>
        <taxon>Mycobacteriales</taxon>
        <taxon>Nocardiaceae</taxon>
        <taxon>Nocardia</taxon>
    </lineage>
</organism>
<accession>A0ABV8LCV6</accession>
<evidence type="ECO:0000313" key="2">
    <source>
        <dbReference type="Proteomes" id="UP001595767"/>
    </source>
</evidence>
<dbReference type="EMBL" id="JBHSBA010000015">
    <property type="protein sequence ID" value="MFC4128316.1"/>
    <property type="molecule type" value="Genomic_DNA"/>
</dbReference>
<proteinExistence type="predicted"/>
<protein>
    <submittedName>
        <fullName evidence="1">DUF1272 domain-containing protein</fullName>
    </submittedName>
</protein>
<dbReference type="InterPro" id="IPR010696">
    <property type="entry name" value="DUF1272"/>
</dbReference>
<evidence type="ECO:0000313" key="1">
    <source>
        <dbReference type="EMBL" id="MFC4128316.1"/>
    </source>
</evidence>
<dbReference type="Pfam" id="PF06906">
    <property type="entry name" value="DUF1272"/>
    <property type="match status" value="1"/>
</dbReference>
<reference evidence="2" key="1">
    <citation type="journal article" date="2019" name="Int. J. Syst. Evol. Microbiol.">
        <title>The Global Catalogue of Microorganisms (GCM) 10K type strain sequencing project: providing services to taxonomists for standard genome sequencing and annotation.</title>
        <authorList>
            <consortium name="The Broad Institute Genomics Platform"/>
            <consortium name="The Broad Institute Genome Sequencing Center for Infectious Disease"/>
            <person name="Wu L."/>
            <person name="Ma J."/>
        </authorList>
    </citation>
    <scope>NUCLEOTIDE SEQUENCE [LARGE SCALE GENOMIC DNA]</scope>
    <source>
        <strain evidence="2">CGMCC 4.7204</strain>
    </source>
</reference>
<sequence length="78" mass="8752">MLKMKSTCETCARELRATDEAFICSYECTYCPPCTTNHQVCPNCGGELVQRPRRTTGAAEIARRAPARLRRMVRGTGR</sequence>
<dbReference type="Proteomes" id="UP001595767">
    <property type="component" value="Unassembled WGS sequence"/>
</dbReference>
<gene>
    <name evidence="1" type="ORF">ACFOW8_25655</name>
</gene>